<dbReference type="InterPro" id="IPR004843">
    <property type="entry name" value="Calcineurin-like_PHP"/>
</dbReference>
<dbReference type="AlphaFoldDB" id="A0A1H9M4V3"/>
<dbReference type="SUPFAM" id="SSF56300">
    <property type="entry name" value="Metallo-dependent phosphatases"/>
    <property type="match status" value="1"/>
</dbReference>
<dbReference type="PANTHER" id="PTHR31302:SF31">
    <property type="entry name" value="PHOSPHODIESTERASE YAEI"/>
    <property type="match status" value="1"/>
</dbReference>
<dbReference type="InterPro" id="IPR029052">
    <property type="entry name" value="Metallo-depent_PP-like"/>
</dbReference>
<sequence>MFKKMMWVTGILSAAAVVGKIYYDTNVVKINPVTLMTNKLRKGSQLSILQISDLHNRTFGKDHKGLLKQIKKVKADVIVLTGDLIDRKTTDFHSIFCLVKELKNINNQVFFITGNHEWDNPYLSELINLLEKHHVKILDNSHITIPFNGDEVQIIGLGKNYGNNTHVKQMIKKDNCTFTILLSHIPNAVRELSGTNIDLVLSGHTHGGQIRFPFIGSVIVPDQGVFPKFDKGLFEWDKGKLLYIDSGAGTTRLPVRFLNQAQISLIQINGE</sequence>
<accession>A0A1H9M4V3</accession>
<keyword evidence="2" id="KW-0378">Hydrolase</keyword>
<evidence type="ECO:0000256" key="2">
    <source>
        <dbReference type="ARBA" id="ARBA00022801"/>
    </source>
</evidence>
<dbReference type="CDD" id="cd07385">
    <property type="entry name" value="MPP_YkuE_C"/>
    <property type="match status" value="1"/>
</dbReference>
<dbReference type="PANTHER" id="PTHR31302">
    <property type="entry name" value="TRANSMEMBRANE PROTEIN WITH METALLOPHOSPHOESTERASE DOMAIN-RELATED"/>
    <property type="match status" value="1"/>
</dbReference>
<protein>
    <recommendedName>
        <fullName evidence="3">Calcineurin-like phosphoesterase domain-containing protein</fullName>
    </recommendedName>
</protein>
<dbReference type="GO" id="GO:0046872">
    <property type="term" value="F:metal ion binding"/>
    <property type="evidence" value="ECO:0007669"/>
    <property type="project" value="UniProtKB-KW"/>
</dbReference>
<evidence type="ECO:0000256" key="1">
    <source>
        <dbReference type="ARBA" id="ARBA00022723"/>
    </source>
</evidence>
<name>A0A1H9M4V3_9BACI</name>
<evidence type="ECO:0000259" key="3">
    <source>
        <dbReference type="Pfam" id="PF00149"/>
    </source>
</evidence>
<dbReference type="GO" id="GO:0008758">
    <property type="term" value="F:UDP-2,3-diacylglucosamine hydrolase activity"/>
    <property type="evidence" value="ECO:0007669"/>
    <property type="project" value="TreeGrafter"/>
</dbReference>
<dbReference type="Pfam" id="PF00149">
    <property type="entry name" value="Metallophos"/>
    <property type="match status" value="1"/>
</dbReference>
<dbReference type="GO" id="GO:0016020">
    <property type="term" value="C:membrane"/>
    <property type="evidence" value="ECO:0007669"/>
    <property type="project" value="GOC"/>
</dbReference>
<dbReference type="RefSeq" id="WP_089738709.1">
    <property type="nucleotide sequence ID" value="NZ_FOGL01000001.1"/>
</dbReference>
<dbReference type="InterPro" id="IPR051158">
    <property type="entry name" value="Metallophosphoesterase_sf"/>
</dbReference>
<keyword evidence="5" id="KW-1185">Reference proteome</keyword>
<evidence type="ECO:0000313" key="5">
    <source>
        <dbReference type="Proteomes" id="UP000199687"/>
    </source>
</evidence>
<dbReference type="Proteomes" id="UP000199687">
    <property type="component" value="Unassembled WGS sequence"/>
</dbReference>
<evidence type="ECO:0000313" key="4">
    <source>
        <dbReference type="EMBL" id="SER18728.1"/>
    </source>
</evidence>
<gene>
    <name evidence="4" type="ORF">SAMN04487944_101558</name>
</gene>
<dbReference type="STRING" id="531814.SAMN04487944_101558"/>
<reference evidence="4 5" key="1">
    <citation type="submission" date="2016-10" db="EMBL/GenBank/DDBJ databases">
        <authorList>
            <person name="de Groot N.N."/>
        </authorList>
    </citation>
    <scope>NUCLEOTIDE SEQUENCE [LARGE SCALE GENOMIC DNA]</scope>
    <source>
        <strain evidence="4 5">CGMCC 1.7727</strain>
    </source>
</reference>
<dbReference type="OrthoDB" id="9780884at2"/>
<dbReference type="EMBL" id="FOGL01000001">
    <property type="protein sequence ID" value="SER18728.1"/>
    <property type="molecule type" value="Genomic_DNA"/>
</dbReference>
<proteinExistence type="predicted"/>
<organism evidence="4 5">
    <name type="scientific">Gracilibacillus ureilyticus</name>
    <dbReference type="NCBI Taxonomy" id="531814"/>
    <lineage>
        <taxon>Bacteria</taxon>
        <taxon>Bacillati</taxon>
        <taxon>Bacillota</taxon>
        <taxon>Bacilli</taxon>
        <taxon>Bacillales</taxon>
        <taxon>Bacillaceae</taxon>
        <taxon>Gracilibacillus</taxon>
    </lineage>
</organism>
<dbReference type="Gene3D" id="3.60.21.10">
    <property type="match status" value="1"/>
</dbReference>
<keyword evidence="1" id="KW-0479">Metal-binding</keyword>
<feature type="domain" description="Calcineurin-like phosphoesterase" evidence="3">
    <location>
        <begin position="47"/>
        <end position="207"/>
    </location>
</feature>
<dbReference type="GO" id="GO:0009245">
    <property type="term" value="P:lipid A biosynthetic process"/>
    <property type="evidence" value="ECO:0007669"/>
    <property type="project" value="TreeGrafter"/>
</dbReference>